<feature type="compositionally biased region" description="Basic and acidic residues" evidence="1">
    <location>
        <begin position="159"/>
        <end position="182"/>
    </location>
</feature>
<evidence type="ECO:0000256" key="1">
    <source>
        <dbReference type="SAM" id="MobiDB-lite"/>
    </source>
</evidence>
<gene>
    <name evidence="3" type="ORF">DVR09_02935</name>
</gene>
<dbReference type="EMBL" id="CP031357">
    <property type="protein sequence ID" value="AXK41422.1"/>
    <property type="molecule type" value="Genomic_DNA"/>
</dbReference>
<feature type="region of interest" description="Disordered" evidence="1">
    <location>
        <begin position="130"/>
        <end position="197"/>
    </location>
</feature>
<organism evidence="3 4">
    <name type="scientific">Erythrobacter aureus</name>
    <dbReference type="NCBI Taxonomy" id="2182384"/>
    <lineage>
        <taxon>Bacteria</taxon>
        <taxon>Pseudomonadati</taxon>
        <taxon>Pseudomonadota</taxon>
        <taxon>Alphaproteobacteria</taxon>
        <taxon>Sphingomonadales</taxon>
        <taxon>Erythrobacteraceae</taxon>
        <taxon>Erythrobacter/Porphyrobacter group</taxon>
        <taxon>Erythrobacter</taxon>
    </lineage>
</organism>
<keyword evidence="4" id="KW-1185">Reference proteome</keyword>
<dbReference type="OrthoDB" id="9809144at2"/>
<dbReference type="KEGG" id="err:DVR09_02935"/>
<accession>A0A345YBX0</accession>
<dbReference type="Gene3D" id="2.70.70.10">
    <property type="entry name" value="Glucose Permease (Domain IIA)"/>
    <property type="match status" value="1"/>
</dbReference>
<dbReference type="Proteomes" id="UP000254508">
    <property type="component" value="Chromosome"/>
</dbReference>
<dbReference type="Pfam" id="PF01551">
    <property type="entry name" value="Peptidase_M23"/>
    <property type="match status" value="1"/>
</dbReference>
<reference evidence="4" key="1">
    <citation type="submission" date="2018-07" db="EMBL/GenBank/DDBJ databases">
        <title>Genome sequence of Erythrobacter strain YH-07, an antagonistic bacterium isolated from Yellow Sea.</title>
        <authorList>
            <person name="Tang T."/>
            <person name="Liu Q."/>
            <person name="Sun X."/>
        </authorList>
    </citation>
    <scope>NUCLEOTIDE SEQUENCE [LARGE SCALE GENOMIC DNA]</scope>
    <source>
        <strain evidence="4">YH-07</strain>
    </source>
</reference>
<feature type="region of interest" description="Disordered" evidence="1">
    <location>
        <begin position="59"/>
        <end position="81"/>
    </location>
</feature>
<evidence type="ECO:0000313" key="4">
    <source>
        <dbReference type="Proteomes" id="UP000254508"/>
    </source>
</evidence>
<evidence type="ECO:0000313" key="3">
    <source>
        <dbReference type="EMBL" id="AXK41422.1"/>
    </source>
</evidence>
<feature type="compositionally biased region" description="Low complexity" evidence="1">
    <location>
        <begin position="183"/>
        <end position="197"/>
    </location>
</feature>
<dbReference type="SUPFAM" id="SSF51261">
    <property type="entry name" value="Duplicated hybrid motif"/>
    <property type="match status" value="1"/>
</dbReference>
<sequence length="270" mass="29750">MHCNRAVCAISFTRARCSTAPFLLCAKKRRPCAAIWNVRGPCRQRRAKRWPIGVKARRCCSGGERNSSPSPSRNDCGRARPRAARIGRRSGLSSLPSRRSIWTSWWGGWKRRARCANDLPCCPARCRAPPIQGPRGSPSRRPARTQRHRTASALPAACRGRDYRGFRRGERQRPATGRDRTRGPATRASRRSGAGRVGFAGPYRGFGRIVIIEHANGWTTLVTGLEILDVAVGQNVTAGSPLGLAPTQRGEVTLELRHGGEPVNPLDHLR</sequence>
<proteinExistence type="predicted"/>
<dbReference type="AlphaFoldDB" id="A0A345YBX0"/>
<dbReference type="InterPro" id="IPR016047">
    <property type="entry name" value="M23ase_b-sheet_dom"/>
</dbReference>
<evidence type="ECO:0000259" key="2">
    <source>
        <dbReference type="Pfam" id="PF01551"/>
    </source>
</evidence>
<feature type="compositionally biased region" description="Polar residues" evidence="1">
    <location>
        <begin position="64"/>
        <end position="73"/>
    </location>
</feature>
<protein>
    <submittedName>
        <fullName evidence="3">M23 family peptidase</fullName>
    </submittedName>
</protein>
<dbReference type="InterPro" id="IPR011055">
    <property type="entry name" value="Dup_hybrid_motif"/>
</dbReference>
<feature type="domain" description="M23ase beta-sheet core" evidence="2">
    <location>
        <begin position="193"/>
        <end position="265"/>
    </location>
</feature>
<feature type="compositionally biased region" description="Low complexity" evidence="1">
    <location>
        <begin position="130"/>
        <end position="140"/>
    </location>
</feature>
<feature type="compositionally biased region" description="Basic residues" evidence="1">
    <location>
        <begin position="141"/>
        <end position="150"/>
    </location>
</feature>
<name>A0A345YBX0_9SPHN</name>
<dbReference type="CDD" id="cd12797">
    <property type="entry name" value="M23_peptidase"/>
    <property type="match status" value="1"/>
</dbReference>